<accession>A0ABQ2H663</accession>
<protein>
    <submittedName>
        <fullName evidence="1">Uncharacterized protein</fullName>
    </submittedName>
</protein>
<reference evidence="2" key="1">
    <citation type="journal article" date="2019" name="Int. J. Syst. Evol. Microbiol.">
        <title>The Global Catalogue of Microorganisms (GCM) 10K type strain sequencing project: providing services to taxonomists for standard genome sequencing and annotation.</title>
        <authorList>
            <consortium name="The Broad Institute Genomics Platform"/>
            <consortium name="The Broad Institute Genome Sequencing Center for Infectious Disease"/>
            <person name="Wu L."/>
            <person name="Ma J."/>
        </authorList>
    </citation>
    <scope>NUCLEOTIDE SEQUENCE [LARGE SCALE GENOMIC DNA]</scope>
    <source>
        <strain evidence="2">JCM 30531</strain>
    </source>
</reference>
<keyword evidence="2" id="KW-1185">Reference proteome</keyword>
<evidence type="ECO:0000313" key="2">
    <source>
        <dbReference type="Proteomes" id="UP000653477"/>
    </source>
</evidence>
<dbReference type="EMBL" id="BMPU01000001">
    <property type="protein sequence ID" value="GGM48515.1"/>
    <property type="molecule type" value="Genomic_DNA"/>
</dbReference>
<organism evidence="1 2">
    <name type="scientific">Porphyromonas pasteri</name>
    <dbReference type="NCBI Taxonomy" id="1583331"/>
    <lineage>
        <taxon>Bacteria</taxon>
        <taxon>Pseudomonadati</taxon>
        <taxon>Bacteroidota</taxon>
        <taxon>Bacteroidia</taxon>
        <taxon>Bacteroidales</taxon>
        <taxon>Porphyromonadaceae</taxon>
        <taxon>Porphyromonas</taxon>
    </lineage>
</organism>
<proteinExistence type="predicted"/>
<dbReference type="Proteomes" id="UP000653477">
    <property type="component" value="Unassembled WGS sequence"/>
</dbReference>
<sequence>MYVKYPFKAKASNACFWARAAIAEKDERKRHDIWRNVFGNAFPKGESVGILESKCFFVLYQDSELFIEDMYFD</sequence>
<name>A0ABQ2H663_9PORP</name>
<comment type="caution">
    <text evidence="1">The sequence shown here is derived from an EMBL/GenBank/DDBJ whole genome shotgun (WGS) entry which is preliminary data.</text>
</comment>
<evidence type="ECO:0000313" key="1">
    <source>
        <dbReference type="EMBL" id="GGM48515.1"/>
    </source>
</evidence>
<gene>
    <name evidence="1" type="ORF">GCM10007088_03930</name>
</gene>